<organism evidence="1 2">
    <name type="scientific">Protopolystoma xenopodis</name>
    <dbReference type="NCBI Taxonomy" id="117903"/>
    <lineage>
        <taxon>Eukaryota</taxon>
        <taxon>Metazoa</taxon>
        <taxon>Spiralia</taxon>
        <taxon>Lophotrochozoa</taxon>
        <taxon>Platyhelminthes</taxon>
        <taxon>Monogenea</taxon>
        <taxon>Polyopisthocotylea</taxon>
        <taxon>Polystomatidea</taxon>
        <taxon>Polystomatidae</taxon>
        <taxon>Protopolystoma</taxon>
    </lineage>
</organism>
<dbReference type="EMBL" id="CAAALY010035039">
    <property type="protein sequence ID" value="VEL17965.1"/>
    <property type="molecule type" value="Genomic_DNA"/>
</dbReference>
<dbReference type="SUPFAM" id="SSF50182">
    <property type="entry name" value="Sm-like ribonucleoproteins"/>
    <property type="match status" value="1"/>
</dbReference>
<gene>
    <name evidence="1" type="ORF">PXEA_LOCUS11405</name>
</gene>
<proteinExistence type="predicted"/>
<dbReference type="InterPro" id="IPR010920">
    <property type="entry name" value="LSM_dom_sf"/>
</dbReference>
<accession>A0A448WQZ2</accession>
<keyword evidence="2" id="KW-1185">Reference proteome</keyword>
<evidence type="ECO:0000313" key="1">
    <source>
        <dbReference type="EMBL" id="VEL17965.1"/>
    </source>
</evidence>
<sequence length="145" mass="16891">MPTRFAKAAQTIDRYGTRNRRLSDNLAAYTTGPMARLWLAMQRCERVWVITRGMREIRALLTGRLVAFDRSWNLVSPDIQRYFIFSCIHLPCSKSLLYNFFYAVFTVASQLYQYLRDVFTPGNKGILVAFFHNNTNVLTMSLIFT</sequence>
<reference evidence="1" key="1">
    <citation type="submission" date="2018-11" db="EMBL/GenBank/DDBJ databases">
        <authorList>
            <consortium name="Pathogen Informatics"/>
        </authorList>
    </citation>
    <scope>NUCLEOTIDE SEQUENCE</scope>
</reference>
<comment type="caution">
    <text evidence="1">The sequence shown here is derived from an EMBL/GenBank/DDBJ whole genome shotgun (WGS) entry which is preliminary data.</text>
</comment>
<dbReference type="Gene3D" id="2.30.30.100">
    <property type="match status" value="1"/>
</dbReference>
<dbReference type="OrthoDB" id="10002367at2759"/>
<protein>
    <submittedName>
        <fullName evidence="1">Uncharacterized protein</fullName>
    </submittedName>
</protein>
<evidence type="ECO:0000313" key="2">
    <source>
        <dbReference type="Proteomes" id="UP000784294"/>
    </source>
</evidence>
<name>A0A448WQZ2_9PLAT</name>
<dbReference type="Proteomes" id="UP000784294">
    <property type="component" value="Unassembled WGS sequence"/>
</dbReference>
<dbReference type="AlphaFoldDB" id="A0A448WQZ2"/>